<dbReference type="Gene3D" id="2.60.40.2030">
    <property type="match status" value="2"/>
</dbReference>
<dbReference type="InterPro" id="IPR025592">
    <property type="entry name" value="DUF4347"/>
</dbReference>
<feature type="domain" description="Calx-beta" evidence="4">
    <location>
        <begin position="1192"/>
        <end position="1290"/>
    </location>
</feature>
<evidence type="ECO:0000256" key="1">
    <source>
        <dbReference type="ARBA" id="ARBA00022729"/>
    </source>
</evidence>
<evidence type="ECO:0000313" key="5">
    <source>
        <dbReference type="EMBL" id="RCJ42063.1"/>
    </source>
</evidence>
<dbReference type="GO" id="GO:0016020">
    <property type="term" value="C:membrane"/>
    <property type="evidence" value="ECO:0007669"/>
    <property type="project" value="InterPro"/>
</dbReference>
<evidence type="ECO:0000259" key="4">
    <source>
        <dbReference type="SMART" id="SM00237"/>
    </source>
</evidence>
<evidence type="ECO:0000256" key="3">
    <source>
        <dbReference type="ARBA" id="ARBA00022837"/>
    </source>
</evidence>
<dbReference type="InterPro" id="IPR030916">
    <property type="entry name" value="ELWxxDGT_rpt"/>
</dbReference>
<keyword evidence="2" id="KW-0677">Repeat</keyword>
<dbReference type="Pfam" id="PF03160">
    <property type="entry name" value="Calx-beta"/>
    <property type="match status" value="2"/>
</dbReference>
<dbReference type="SUPFAM" id="SSF141072">
    <property type="entry name" value="CalX-like"/>
    <property type="match status" value="2"/>
</dbReference>
<dbReference type="NCBIfam" id="TIGR03661">
    <property type="entry name" value="T1SS_VCA0849"/>
    <property type="match status" value="1"/>
</dbReference>
<name>A0A367S252_9NOSO</name>
<dbReference type="InterPro" id="IPR026919">
    <property type="entry name" value="ADGRV1"/>
</dbReference>
<dbReference type="Pfam" id="PF14252">
    <property type="entry name" value="DUF4347"/>
    <property type="match status" value="1"/>
</dbReference>
<accession>A0A367S252</accession>
<dbReference type="SMART" id="SM00237">
    <property type="entry name" value="Calx_beta"/>
    <property type="match status" value="2"/>
</dbReference>
<keyword evidence="6" id="KW-1185">Reference proteome</keyword>
<keyword evidence="1" id="KW-0732">Signal</keyword>
<dbReference type="PANTHER" id="PTHR46682">
    <property type="entry name" value="ADHESION G-PROTEIN COUPLED RECEPTOR V1"/>
    <property type="match status" value="1"/>
</dbReference>
<proteinExistence type="predicted"/>
<dbReference type="EMBL" id="LXQD01000013">
    <property type="protein sequence ID" value="RCJ42063.1"/>
    <property type="molecule type" value="Genomic_DNA"/>
</dbReference>
<dbReference type="Gene3D" id="2.150.10.10">
    <property type="entry name" value="Serralysin-like metalloprotease, C-terminal"/>
    <property type="match status" value="1"/>
</dbReference>
<protein>
    <recommendedName>
        <fullName evidence="4">Calx-beta domain-containing protein</fullName>
    </recommendedName>
</protein>
<dbReference type="NCBIfam" id="TIGR04534">
    <property type="entry name" value="ELWxxDGT_rpt"/>
    <property type="match status" value="7"/>
</dbReference>
<dbReference type="GO" id="GO:0004930">
    <property type="term" value="F:G protein-coupled receptor activity"/>
    <property type="evidence" value="ECO:0007669"/>
    <property type="project" value="InterPro"/>
</dbReference>
<evidence type="ECO:0000313" key="6">
    <source>
        <dbReference type="Proteomes" id="UP000252107"/>
    </source>
</evidence>
<reference evidence="5" key="1">
    <citation type="submission" date="2016-04" db="EMBL/GenBank/DDBJ databases">
        <authorList>
            <person name="Tabuchi Yagui T.R."/>
        </authorList>
    </citation>
    <scope>NUCLEOTIDE SEQUENCE [LARGE SCALE GENOMIC DNA]</scope>
    <source>
        <strain evidence="5">NIES-26</strain>
    </source>
</reference>
<keyword evidence="3" id="KW-0106">Calcium</keyword>
<dbReference type="SUPFAM" id="SSF51120">
    <property type="entry name" value="beta-Roll"/>
    <property type="match status" value="1"/>
</dbReference>
<organism evidence="5 6">
    <name type="scientific">Nostoc minutum NIES-26</name>
    <dbReference type="NCBI Taxonomy" id="1844469"/>
    <lineage>
        <taxon>Bacteria</taxon>
        <taxon>Bacillati</taxon>
        <taxon>Cyanobacteriota</taxon>
        <taxon>Cyanophyceae</taxon>
        <taxon>Nostocales</taxon>
        <taxon>Nostocaceae</taxon>
        <taxon>Nostoc</taxon>
    </lineage>
</organism>
<feature type="domain" description="Calx-beta" evidence="4">
    <location>
        <begin position="636"/>
        <end position="732"/>
    </location>
</feature>
<sequence>MENTHQSQLLTAKIPQNRIVFIDPTVEDYQSLVHGVLTDTEVIVLNTHEDGVEQISAVLATKSRIASVHIVSHGAPGLVYLGNTQLGQHTLNSYAGQLINWAKALSNDAQILLYGCDVAQTELGKTFVQRLAELTGATVLASNNKTGSAALGGNWELEVTSKNATAVLAFESATLEAYEAVLAKPYLVKDIYLGSGNSDPSTLINVNGTLYFIADDGIHGRELWKSDGTATGTVLVKDINTGGYYYNQPSSLTNFNGTLYFTADDSNGIDYGLWKSDGTTFGTVQVEGFGYDRGNSNPVGSLLTINDTLYFIVSYDRFNRSLWKSNGTQAGTVLVKNLYPELEEGGTDARLSTVTSSINSNGVLYLRVINLAGGPSDLWKTDGTPDGTVLLVDNIPSYVEYGTYLSSLINVNDTVYFNAGDYDSVSGIELWKSDGTTQGTVQIKDINPGSNSSYPNYQTYVNGTLYFFADDGTHGRELWKSDGTETGTVLVKDINTGSSSSNSEYNDLAFTLTNINGTFYFFANDGIHGLELWKSDGTTAGTVLVKDINPGIGGSNYSNNISNFFNVNGIFYFAADDGTHGRELWKSDGTTAGTVLVEDINPGSGNSSPDNLTYVNGKLYFSADNGIKGNELWALDIIPPVVSPIISITAIDADAAEADSDPAIFRISRTGDTSTALTVKYTISGTANNGSDYNQLTESITIAAGESFVDLTVTPKDDIYREGSETVTLTLFTQPDYAVDTSNVAASAIIADDASTAVVAQPYLVKDILPGNSYIPADSPEPSGLTNVGGILYFTVNDGTHGREVWKSDGTKAGTVLVKDINPGYDGSFVYNYSGSPNNVNGVLFFAADVKGDDGVYISGQLWQSDGTADGTFVIPVSGDYLSVGSYDFNPTNVNGIFYFQAFNSTYDFGGLWKSDGTAAGTILVKKGISPYNLTNVNGTLYFVADDGDYNKQLWKSDGTEQGTVLVKDFTENYYFNLSYFTNVNGILYFNVGDKLWKSDGTEAGTVLVKDIYGRLLTNLNDTLYFFAGDATSGIQLWKSDGTEAGTVVVKDINITDISNNLTQVNGTLYFFAYDSTHGNELWKSDGTAQGTVLVKDINPGSGSSTNDYIPDSSFSSYSNELIDVGGTLYFTANDGTRGIELWRSDGTAEGTVLVQDINPGPGSSAPSDLTLVNGTLFFNADDGIHSFELWALNTNPTAVVPTVSITATDTNAVEAGNNLGTFRISRTGDISTALAVKYTISGSANNGSDYTQLTGIAGIVAGESFVDITINPVDDGLAEGSETVTLTLNTGDDYSIYTSQVPVTVTIIDQFNVINGSGSRDPLTGTDGSDRITGGVGSKTITGGAGYDEFVYTSIKEVGQRISDFTVGEDKIVLTQLLDSLVDGGYNGNDAISDGYVRLVQGSTANSTILQIDRDRTFGNAVFRPFIQLDNVTPQQMDNLNNFIF</sequence>
<dbReference type="InterPro" id="IPR003644">
    <property type="entry name" value="Calx_beta"/>
</dbReference>
<dbReference type="InterPro" id="IPR019960">
    <property type="entry name" value="T1SS_VCA0849"/>
</dbReference>
<comment type="caution">
    <text evidence="5">The sequence shown here is derived from an EMBL/GenBank/DDBJ whole genome shotgun (WGS) entry which is preliminary data.</text>
</comment>
<dbReference type="Proteomes" id="UP000252107">
    <property type="component" value="Unassembled WGS sequence"/>
</dbReference>
<dbReference type="PANTHER" id="PTHR46682:SF1">
    <property type="entry name" value="ADHESION G-PROTEIN COUPLED RECEPTOR V1"/>
    <property type="match status" value="1"/>
</dbReference>
<dbReference type="InterPro" id="IPR038081">
    <property type="entry name" value="CalX-like_sf"/>
</dbReference>
<dbReference type="InterPro" id="IPR011049">
    <property type="entry name" value="Serralysin-like_metalloprot_C"/>
</dbReference>
<gene>
    <name evidence="5" type="ORF">A6770_35235</name>
</gene>
<evidence type="ECO:0000256" key="2">
    <source>
        <dbReference type="ARBA" id="ARBA00022737"/>
    </source>
</evidence>